<name>A0AAN7VMP3_9COLE</name>
<feature type="region of interest" description="Disordered" evidence="3">
    <location>
        <begin position="456"/>
        <end position="480"/>
    </location>
</feature>
<feature type="compositionally biased region" description="Polar residues" evidence="3">
    <location>
        <begin position="377"/>
        <end position="386"/>
    </location>
</feature>
<feature type="compositionally biased region" description="Polar residues" evidence="3">
    <location>
        <begin position="678"/>
        <end position="694"/>
    </location>
</feature>
<feature type="compositionally biased region" description="Low complexity" evidence="3">
    <location>
        <begin position="359"/>
        <end position="370"/>
    </location>
</feature>
<gene>
    <name evidence="5" type="ORF">RI129_005413</name>
</gene>
<feature type="region of interest" description="Disordered" evidence="3">
    <location>
        <begin position="642"/>
        <end position="694"/>
    </location>
</feature>
<reference evidence="5 6" key="1">
    <citation type="journal article" date="2024" name="Insects">
        <title>An Improved Chromosome-Level Genome Assembly of the Firefly Pyrocoelia pectoralis.</title>
        <authorList>
            <person name="Fu X."/>
            <person name="Meyer-Rochow V.B."/>
            <person name="Ballantyne L."/>
            <person name="Zhu X."/>
        </authorList>
    </citation>
    <scope>NUCLEOTIDE SEQUENCE [LARGE SCALE GENOMIC DNA]</scope>
    <source>
        <strain evidence="5">XCY_ONT2</strain>
    </source>
</reference>
<feature type="compositionally biased region" description="Basic and acidic residues" evidence="3">
    <location>
        <begin position="457"/>
        <end position="476"/>
    </location>
</feature>
<dbReference type="AlphaFoldDB" id="A0AAN7VMP3"/>
<dbReference type="InterPro" id="IPR053015">
    <property type="entry name" value="PH_domain-containing_M2"/>
</dbReference>
<evidence type="ECO:0000313" key="6">
    <source>
        <dbReference type="Proteomes" id="UP001329430"/>
    </source>
</evidence>
<accession>A0AAN7VMP3</accession>
<dbReference type="GO" id="GO:0010008">
    <property type="term" value="C:endosome membrane"/>
    <property type="evidence" value="ECO:0007669"/>
    <property type="project" value="TreeGrafter"/>
</dbReference>
<feature type="region of interest" description="Disordered" evidence="3">
    <location>
        <begin position="359"/>
        <end position="406"/>
    </location>
</feature>
<dbReference type="PANTHER" id="PTHR46556">
    <property type="entry name" value="PLECKSTRIN HOMOLOGY DOMAIN-CONTAINING FAMILY M MEMBER 2"/>
    <property type="match status" value="1"/>
</dbReference>
<feature type="compositionally biased region" description="Basic and acidic residues" evidence="3">
    <location>
        <begin position="666"/>
        <end position="677"/>
    </location>
</feature>
<dbReference type="PANTHER" id="PTHR46556:SF1">
    <property type="entry name" value="PLECKSTRIN HOMOLOGY DOMAIN-CONTAINING FAMILY M MEMBER 2"/>
    <property type="match status" value="1"/>
</dbReference>
<keyword evidence="6" id="KW-1185">Reference proteome</keyword>
<evidence type="ECO:0000256" key="3">
    <source>
        <dbReference type="SAM" id="MobiDB-lite"/>
    </source>
</evidence>
<feature type="compositionally biased region" description="Basic residues" evidence="3">
    <location>
        <begin position="645"/>
        <end position="657"/>
    </location>
</feature>
<evidence type="ECO:0000259" key="4">
    <source>
        <dbReference type="PROSITE" id="PS50003"/>
    </source>
</evidence>
<dbReference type="EMBL" id="JAVRBK010000003">
    <property type="protein sequence ID" value="KAK5646949.1"/>
    <property type="molecule type" value="Genomic_DNA"/>
</dbReference>
<dbReference type="GO" id="GO:0019894">
    <property type="term" value="F:kinesin binding"/>
    <property type="evidence" value="ECO:0007669"/>
    <property type="project" value="TreeGrafter"/>
</dbReference>
<dbReference type="SUPFAM" id="SSF50729">
    <property type="entry name" value="PH domain-like"/>
    <property type="match status" value="1"/>
</dbReference>
<dbReference type="GO" id="GO:0032418">
    <property type="term" value="P:lysosome localization"/>
    <property type="evidence" value="ECO:0007669"/>
    <property type="project" value="TreeGrafter"/>
</dbReference>
<evidence type="ECO:0000313" key="5">
    <source>
        <dbReference type="EMBL" id="KAK5646949.1"/>
    </source>
</evidence>
<proteinExistence type="predicted"/>
<dbReference type="InterPro" id="IPR057288">
    <property type="entry name" value="PH_PLEKHM2"/>
</dbReference>
<dbReference type="PROSITE" id="PS50003">
    <property type="entry name" value="PH_DOMAIN"/>
    <property type="match status" value="1"/>
</dbReference>
<dbReference type="Proteomes" id="UP001329430">
    <property type="component" value="Chromosome 3"/>
</dbReference>
<keyword evidence="2" id="KW-0963">Cytoplasm</keyword>
<sequence>MDCDQAADFSQLMDDLIKPKLTFDSCKHENPMISSMVSLTSSLTSPVDSGVQLLDSESEMTSLMSMSGFVCDSDTGINMDEDNEKQKSKGVICKTNKENLDITHDHPKVKPVFMTESDIDNHNINDPDTSPAVLPVGFVTNPHKINYYLELKLSPKCSRSLQKPQRSQSEASDDVFELDPIILNDKQENRKSEGDDLMNVSLNSYELLDYTVQNAKSDGEMHVSMSEEVNESLKIEQKEQNLEITSENPINPLPDDQIVYRRQRRKKSKSDTPKKRVSFHEDILNSTKIDDIHINHGFITHEFDMSMSFFERGFTRKPDVVKGRYSWAAEGDTPYYHRDVPEREVKSDIYIHHARFSSSSSSSSASISSSIDEEDTGYSNSNSTSDDAIVKKEPTQKLPKSSCLKKTRAKHIDTNIVQEEVSLRKKKSETNLLDSNIFGSLKNMFSFSTSVPLAERGVPEGRKTQRKYSSSEHSNKSFDGYEVQPAPVKKINNLLELAKTNLKLTKSEGFYPNYSNNQNLPSNIIICDSNVYEHKGISYSYEYEKFQKTFEQQTKPKSSTVYQMLLNELNFFKRHEKQTIEKEAKENFDALNASTPIKDLKLDEHLEDKPVVSNSGGSIKKYASSATIDFSDSDTTWDYNETSHNTRHLNSPKKKPNKLSYSSHSSKIDHFDERSDSDVTTASKSLQNMKPSSSKSSLINRFLRNVTMKKIMDMKLQKKQKSSRNYLKLYVPGIKTNPNCNTQLDMQIEKEIISGRKKNISKIDNDTYLYRFKNEIFRNYSEELIKVFPVYSAYTTSGENKPLIAILSSTTLYITGFKHNNSYCNFFVLPYTELNTILIGPNAQTIHLSNYDNDMQCIVTTGSETLTNELIGQLEMAMRKDINKPRLPAVKQLSMRDMVNLRKSICRQTTVLEEEEYFHYSIINMQDYNVDICETPLGPSKEGPLMFKMMESDARWETAYFILKAGILYMLSSPSHRLPMRVLPLINGACQGAWRIYNCTRPHTFQVQVGSTTLHLAAPDEYVASEWLQALVHAASKTYNHRERLPAQSCSLLMTSDHILSVREAFPCTLSSSLSLRDVHQPIKGAQALSCAAIADITSFRLPCAEQSWCILEFSCREVHESSGDWILYFTTNVELERFISTLEMLWSYHNGQGDSFPLSTIPETDPINRKCVDTYNMIKNTWLSLQINLQPYED</sequence>
<organism evidence="5 6">
    <name type="scientific">Pyrocoelia pectoralis</name>
    <dbReference type="NCBI Taxonomy" id="417401"/>
    <lineage>
        <taxon>Eukaryota</taxon>
        <taxon>Metazoa</taxon>
        <taxon>Ecdysozoa</taxon>
        <taxon>Arthropoda</taxon>
        <taxon>Hexapoda</taxon>
        <taxon>Insecta</taxon>
        <taxon>Pterygota</taxon>
        <taxon>Neoptera</taxon>
        <taxon>Endopterygota</taxon>
        <taxon>Coleoptera</taxon>
        <taxon>Polyphaga</taxon>
        <taxon>Elateriformia</taxon>
        <taxon>Elateroidea</taxon>
        <taxon>Lampyridae</taxon>
        <taxon>Lampyrinae</taxon>
        <taxon>Pyrocoelia</taxon>
    </lineage>
</organism>
<dbReference type="Gene3D" id="2.30.29.30">
    <property type="entry name" value="Pleckstrin-homology domain (PH domain)/Phosphotyrosine-binding domain (PTB)"/>
    <property type="match status" value="1"/>
</dbReference>
<evidence type="ECO:0000256" key="1">
    <source>
        <dbReference type="ARBA" id="ARBA00004496"/>
    </source>
</evidence>
<comment type="caution">
    <text evidence="5">The sequence shown here is derived from an EMBL/GenBank/DDBJ whole genome shotgun (WGS) entry which is preliminary data.</text>
</comment>
<dbReference type="InterPro" id="IPR001849">
    <property type="entry name" value="PH_domain"/>
</dbReference>
<dbReference type="GO" id="GO:0032880">
    <property type="term" value="P:regulation of protein localization"/>
    <property type="evidence" value="ECO:0007669"/>
    <property type="project" value="TreeGrafter"/>
</dbReference>
<protein>
    <recommendedName>
        <fullName evidence="4">PH domain-containing protein</fullName>
    </recommendedName>
</protein>
<dbReference type="InterPro" id="IPR011993">
    <property type="entry name" value="PH-like_dom_sf"/>
</dbReference>
<feature type="domain" description="PH" evidence="4">
    <location>
        <begin position="938"/>
        <end position="1036"/>
    </location>
</feature>
<evidence type="ECO:0000256" key="2">
    <source>
        <dbReference type="ARBA" id="ARBA00022490"/>
    </source>
</evidence>
<dbReference type="Pfam" id="PF23142">
    <property type="entry name" value="PH_PLEKHM2"/>
    <property type="match status" value="1"/>
</dbReference>
<dbReference type="Pfam" id="PF00169">
    <property type="entry name" value="PH"/>
    <property type="match status" value="1"/>
</dbReference>
<dbReference type="GO" id="GO:0007030">
    <property type="term" value="P:Golgi organization"/>
    <property type="evidence" value="ECO:0007669"/>
    <property type="project" value="TreeGrafter"/>
</dbReference>
<dbReference type="SMART" id="SM00233">
    <property type="entry name" value="PH"/>
    <property type="match status" value="1"/>
</dbReference>
<comment type="subcellular location">
    <subcellularLocation>
        <location evidence="1">Cytoplasm</location>
    </subcellularLocation>
</comment>